<evidence type="ECO:0000256" key="1">
    <source>
        <dbReference type="ARBA" id="ARBA00022527"/>
    </source>
</evidence>
<dbReference type="GO" id="GO:0004674">
    <property type="term" value="F:protein serine/threonine kinase activity"/>
    <property type="evidence" value="ECO:0007669"/>
    <property type="project" value="UniProtKB-KW"/>
</dbReference>
<dbReference type="PANTHER" id="PTHR24342">
    <property type="entry name" value="SERINE/THREONINE-PROTEIN KINASE 17"/>
    <property type="match status" value="1"/>
</dbReference>
<feature type="region of interest" description="Disordered" evidence="6">
    <location>
        <begin position="946"/>
        <end position="1067"/>
    </location>
</feature>
<feature type="region of interest" description="Disordered" evidence="6">
    <location>
        <begin position="420"/>
        <end position="754"/>
    </location>
</feature>
<keyword evidence="3" id="KW-0547">Nucleotide-binding</keyword>
<dbReference type="SMART" id="SM00220">
    <property type="entry name" value="S_TKc"/>
    <property type="match status" value="1"/>
</dbReference>
<dbReference type="STRING" id="195883.A0A482XTB2"/>
<dbReference type="OrthoDB" id="74764at2759"/>
<dbReference type="InterPro" id="IPR011009">
    <property type="entry name" value="Kinase-like_dom_sf"/>
</dbReference>
<dbReference type="Gene3D" id="1.10.510.10">
    <property type="entry name" value="Transferase(Phosphotransferase) domain 1"/>
    <property type="match status" value="1"/>
</dbReference>
<dbReference type="SMR" id="A0A482XTB2"/>
<dbReference type="Proteomes" id="UP000291343">
    <property type="component" value="Unassembled WGS sequence"/>
</dbReference>
<evidence type="ECO:0000259" key="7">
    <source>
        <dbReference type="PROSITE" id="PS50011"/>
    </source>
</evidence>
<dbReference type="GO" id="GO:0035556">
    <property type="term" value="P:intracellular signal transduction"/>
    <property type="evidence" value="ECO:0007669"/>
    <property type="project" value="TreeGrafter"/>
</dbReference>
<comment type="caution">
    <text evidence="8">The sequence shown here is derived from an EMBL/GenBank/DDBJ whole genome shotgun (WGS) entry which is preliminary data.</text>
</comment>
<dbReference type="InterPro" id="IPR000719">
    <property type="entry name" value="Prot_kinase_dom"/>
</dbReference>
<dbReference type="SUPFAM" id="SSF56112">
    <property type="entry name" value="Protein kinase-like (PK-like)"/>
    <property type="match status" value="1"/>
</dbReference>
<feature type="compositionally biased region" description="Polar residues" evidence="6">
    <location>
        <begin position="600"/>
        <end position="625"/>
    </location>
</feature>
<dbReference type="InterPro" id="IPR008271">
    <property type="entry name" value="Ser/Thr_kinase_AS"/>
</dbReference>
<keyword evidence="1" id="KW-0723">Serine/threonine-protein kinase</keyword>
<feature type="compositionally biased region" description="Polar residues" evidence="6">
    <location>
        <begin position="667"/>
        <end position="683"/>
    </location>
</feature>
<dbReference type="PROSITE" id="PS00108">
    <property type="entry name" value="PROTEIN_KINASE_ST"/>
    <property type="match status" value="1"/>
</dbReference>
<evidence type="ECO:0000256" key="6">
    <source>
        <dbReference type="SAM" id="MobiDB-lite"/>
    </source>
</evidence>
<feature type="compositionally biased region" description="Polar residues" evidence="6">
    <location>
        <begin position="836"/>
        <end position="847"/>
    </location>
</feature>
<evidence type="ECO:0000256" key="5">
    <source>
        <dbReference type="ARBA" id="ARBA00022840"/>
    </source>
</evidence>
<feature type="compositionally biased region" description="Polar residues" evidence="6">
    <location>
        <begin position="800"/>
        <end position="828"/>
    </location>
</feature>
<dbReference type="Pfam" id="PF00069">
    <property type="entry name" value="Pkinase"/>
    <property type="match status" value="1"/>
</dbReference>
<keyword evidence="9" id="KW-1185">Reference proteome</keyword>
<feature type="region of interest" description="Disordered" evidence="6">
    <location>
        <begin position="772"/>
        <end position="852"/>
    </location>
</feature>
<dbReference type="PANTHER" id="PTHR24342:SF12">
    <property type="entry name" value="DEATH-ASSOCIATED PROTEIN KINASE RELATED"/>
    <property type="match status" value="1"/>
</dbReference>
<evidence type="ECO:0000256" key="3">
    <source>
        <dbReference type="ARBA" id="ARBA00022741"/>
    </source>
</evidence>
<evidence type="ECO:0000256" key="2">
    <source>
        <dbReference type="ARBA" id="ARBA00022679"/>
    </source>
</evidence>
<dbReference type="EMBL" id="QKKF02001045">
    <property type="protein sequence ID" value="RZF48728.1"/>
    <property type="molecule type" value="Genomic_DNA"/>
</dbReference>
<gene>
    <name evidence="8" type="ORF">LSTR_LSTR015468</name>
</gene>
<name>A0A482XTB2_LAOST</name>
<feature type="compositionally biased region" description="Polar residues" evidence="6">
    <location>
        <begin position="772"/>
        <end position="790"/>
    </location>
</feature>
<feature type="compositionally biased region" description="Polar residues" evidence="6">
    <location>
        <begin position="643"/>
        <end position="659"/>
    </location>
</feature>
<feature type="compositionally biased region" description="Basic and acidic residues" evidence="6">
    <location>
        <begin position="453"/>
        <end position="467"/>
    </location>
</feature>
<sequence>MVRWRTNDVQNGVVRVDAKQLSSLIRQEPISKYYNVQQPPFAEGAFASVYRAQQLATGTWFAAKVCRRHRSGLDSTAEIHHEIALLSLCSASPRIVRLHDVFQTHEHFVIVMEYAPGGDMQTIIDNNIVPYEADVVRFVQHVVEGLSYLHHRRIAHLDIKPQNLVLMGDFPHCDVKVCDFEISRVILDGSDIHEILGTPEYVAPEILHYEPITLAADMWSLGVTVYVLLTGFSPFGGETDQETFLNISRAQLDFPDELFDDVSEHAKDFIAKLLKRNPKDRMTAKQCLRHPWLANNKPHRRYRQSKTTTHPATNAAAAAATSSLRKYLSKSREALFERVVARHQQMSPATGSRSRYDRTRRLCESQMSLVSRSREQLLLTGNKRCLSRDKLYGIRHLSKSHEVLNSLAGALEQLDDDDKVTTATNQQTTSGDDVTTRSPADTSPLHTVLTLLRDTKNNNNDEKEQTKENGSSGTSATNQTKPTPTTPDSDSKVLSAIEKLQLAINEKNNNRNKDNNKTQLDENRSTKTADQRKISLTTADDNKTQTPIKTADQNRNSSLTTMADQNKTFATPKTADHNRNTSSTHCKRFTVSKTADHNRFSSYSDANKTSNSSTNTDQTKLTSPTKLLHLENNPNFIADHSNKSNSSNQTRVSSLSCSTAEHHSKNNSKTADLNRTASCSSTTADRDKYSKTADLTKVASGDKSAADQPSSSTQADQDKCSKPADNPKITDQQPLRDKSADQFPKTGDNSDQSKMAVVDVTSSLKFADKSAVDQSKMATAADVTSSSQQKRPSRLLLIRQTLSQSADPSSPQGGTSLSPTTDPNLSSSEEADVSELDSSSQQSTWQRNVEEDEPRFTVAQLVTAFNKHQALVTKTSLEVTMNMRGGAPEAKILPEEVGNHTINRKFPIGPDALRLFIPGIKFNEHNLKKSPSTTPSPLDSLEKTLLTKSSNDPTKKSPTTPPVSENSSKSSEIEPITVEKQRKISSTADKSVKPTVDCSAANIADFSPPTPPPPPPAPSSGETKNYKDFGTARTTRHRTSGRQATTLAASSKIRKKSNTTPKPPPFY</sequence>
<keyword evidence="4" id="KW-0418">Kinase</keyword>
<dbReference type="Gene3D" id="3.30.200.20">
    <property type="entry name" value="Phosphorylase Kinase, domain 1"/>
    <property type="match status" value="1"/>
</dbReference>
<proteinExistence type="predicted"/>
<feature type="compositionally biased region" description="Polar residues" evidence="6">
    <location>
        <begin position="534"/>
        <end position="571"/>
    </location>
</feature>
<keyword evidence="5" id="KW-0067">ATP-binding</keyword>
<dbReference type="GO" id="GO:0005524">
    <property type="term" value="F:ATP binding"/>
    <property type="evidence" value="ECO:0007669"/>
    <property type="project" value="UniProtKB-KW"/>
</dbReference>
<dbReference type="InParanoid" id="A0A482XTB2"/>
<keyword evidence="2" id="KW-0808">Transferase</keyword>
<evidence type="ECO:0000313" key="9">
    <source>
        <dbReference type="Proteomes" id="UP000291343"/>
    </source>
</evidence>
<feature type="compositionally biased region" description="Pro residues" evidence="6">
    <location>
        <begin position="1008"/>
        <end position="1018"/>
    </location>
</feature>
<protein>
    <recommendedName>
        <fullName evidence="7">Protein kinase domain-containing protein</fullName>
    </recommendedName>
</protein>
<accession>A0A482XTB2</accession>
<evidence type="ECO:0000313" key="8">
    <source>
        <dbReference type="EMBL" id="RZF48728.1"/>
    </source>
</evidence>
<feature type="compositionally biased region" description="Polar residues" evidence="6">
    <location>
        <begin position="468"/>
        <end position="479"/>
    </location>
</feature>
<reference evidence="8 9" key="1">
    <citation type="journal article" date="2017" name="Gigascience">
        <title>Genome sequence of the small brown planthopper, Laodelphax striatellus.</title>
        <authorList>
            <person name="Zhu J."/>
            <person name="Jiang F."/>
            <person name="Wang X."/>
            <person name="Yang P."/>
            <person name="Bao Y."/>
            <person name="Zhao W."/>
            <person name="Wang W."/>
            <person name="Lu H."/>
            <person name="Wang Q."/>
            <person name="Cui N."/>
            <person name="Li J."/>
            <person name="Chen X."/>
            <person name="Luo L."/>
            <person name="Yu J."/>
            <person name="Kang L."/>
            <person name="Cui F."/>
        </authorList>
    </citation>
    <scope>NUCLEOTIDE SEQUENCE [LARGE SCALE GENOMIC DNA]</scope>
    <source>
        <strain evidence="8">Lst14</strain>
    </source>
</reference>
<dbReference type="GO" id="GO:0005634">
    <property type="term" value="C:nucleus"/>
    <property type="evidence" value="ECO:0007669"/>
    <property type="project" value="TreeGrafter"/>
</dbReference>
<dbReference type="AlphaFoldDB" id="A0A482XTB2"/>
<organism evidence="8 9">
    <name type="scientific">Laodelphax striatellus</name>
    <name type="common">Small brown planthopper</name>
    <name type="synonym">Delphax striatella</name>
    <dbReference type="NCBI Taxonomy" id="195883"/>
    <lineage>
        <taxon>Eukaryota</taxon>
        <taxon>Metazoa</taxon>
        <taxon>Ecdysozoa</taxon>
        <taxon>Arthropoda</taxon>
        <taxon>Hexapoda</taxon>
        <taxon>Insecta</taxon>
        <taxon>Pterygota</taxon>
        <taxon>Neoptera</taxon>
        <taxon>Paraneoptera</taxon>
        <taxon>Hemiptera</taxon>
        <taxon>Auchenorrhyncha</taxon>
        <taxon>Fulgoroidea</taxon>
        <taxon>Delphacidae</taxon>
        <taxon>Criomorphinae</taxon>
        <taxon>Laodelphax</taxon>
    </lineage>
</organism>
<dbReference type="GO" id="GO:0043065">
    <property type="term" value="P:positive regulation of apoptotic process"/>
    <property type="evidence" value="ECO:0007669"/>
    <property type="project" value="TreeGrafter"/>
</dbReference>
<feature type="compositionally biased region" description="Basic and acidic residues" evidence="6">
    <location>
        <begin position="508"/>
        <end position="533"/>
    </location>
</feature>
<feature type="domain" description="Protein kinase" evidence="7">
    <location>
        <begin position="35"/>
        <end position="293"/>
    </location>
</feature>
<feature type="compositionally biased region" description="Polar residues" evidence="6">
    <location>
        <begin position="421"/>
        <end position="445"/>
    </location>
</feature>
<dbReference type="PROSITE" id="PS50011">
    <property type="entry name" value="PROTEIN_KINASE_DOM"/>
    <property type="match status" value="1"/>
</dbReference>
<evidence type="ECO:0000256" key="4">
    <source>
        <dbReference type="ARBA" id="ARBA00022777"/>
    </source>
</evidence>
<feature type="compositionally biased region" description="Low complexity" evidence="6">
    <location>
        <begin position="947"/>
        <end position="964"/>
    </location>
</feature>